<gene>
    <name evidence="1" type="ORF">PXEA_LOCUS208</name>
</gene>
<dbReference type="Proteomes" id="UP000784294">
    <property type="component" value="Unassembled WGS sequence"/>
</dbReference>
<name>A0A3S5CB29_9PLAT</name>
<evidence type="ECO:0000313" key="1">
    <source>
        <dbReference type="EMBL" id="VEL06768.1"/>
    </source>
</evidence>
<organism evidence="1 2">
    <name type="scientific">Protopolystoma xenopodis</name>
    <dbReference type="NCBI Taxonomy" id="117903"/>
    <lineage>
        <taxon>Eukaryota</taxon>
        <taxon>Metazoa</taxon>
        <taxon>Spiralia</taxon>
        <taxon>Lophotrochozoa</taxon>
        <taxon>Platyhelminthes</taxon>
        <taxon>Monogenea</taxon>
        <taxon>Polyopisthocotylea</taxon>
        <taxon>Polystomatidea</taxon>
        <taxon>Polystomatidae</taxon>
        <taxon>Protopolystoma</taxon>
    </lineage>
</organism>
<keyword evidence="2" id="KW-1185">Reference proteome</keyword>
<comment type="caution">
    <text evidence="1">The sequence shown here is derived from an EMBL/GenBank/DDBJ whole genome shotgun (WGS) entry which is preliminary data.</text>
</comment>
<dbReference type="EMBL" id="CAAALY010000370">
    <property type="protein sequence ID" value="VEL06768.1"/>
    <property type="molecule type" value="Genomic_DNA"/>
</dbReference>
<dbReference type="AlphaFoldDB" id="A0A3S5CB29"/>
<reference evidence="1" key="1">
    <citation type="submission" date="2018-11" db="EMBL/GenBank/DDBJ databases">
        <authorList>
            <consortium name="Pathogen Informatics"/>
        </authorList>
    </citation>
    <scope>NUCLEOTIDE SEQUENCE</scope>
</reference>
<sequence>MISSAGGQKGVSKSWRREIRLRPGRLCESSRGPEFDSAELAKGRSASKRLILLPVHSVQPGCQETHKAPSGHLACCPHTHPDWCNKRTLFVAFRVNGVNLAGPVSVNSSRKTHLPRQMWQECVPLQRAPRDVCAWVNVRGRLQVMPDTTLTALLIARGCDQN</sequence>
<evidence type="ECO:0000313" key="2">
    <source>
        <dbReference type="Proteomes" id="UP000784294"/>
    </source>
</evidence>
<accession>A0A3S5CB29</accession>
<proteinExistence type="predicted"/>
<protein>
    <submittedName>
        <fullName evidence="1">Uncharacterized protein</fullName>
    </submittedName>
</protein>